<feature type="non-terminal residue" evidence="1">
    <location>
        <position position="62"/>
    </location>
</feature>
<gene>
    <name evidence="1" type="ORF">V5799_012208</name>
</gene>
<keyword evidence="2" id="KW-1185">Reference proteome</keyword>
<name>A0AAQ4EF41_AMBAM</name>
<dbReference type="EMBL" id="JARKHS020017163">
    <property type="protein sequence ID" value="KAK8773258.1"/>
    <property type="molecule type" value="Genomic_DNA"/>
</dbReference>
<proteinExistence type="predicted"/>
<protein>
    <submittedName>
        <fullName evidence="1">Uncharacterized protein</fullName>
    </submittedName>
</protein>
<sequence>MKPLVPPKDVQNVHSGALEKHMLTLEKAKQKELHIVPYCEKSSGMMSAEQGCSTLPLRHHEM</sequence>
<dbReference type="Proteomes" id="UP001321473">
    <property type="component" value="Unassembled WGS sequence"/>
</dbReference>
<reference evidence="1 2" key="1">
    <citation type="journal article" date="2023" name="Arcadia Sci">
        <title>De novo assembly of a long-read Amblyomma americanum tick genome.</title>
        <authorList>
            <person name="Chou S."/>
            <person name="Poskanzer K.E."/>
            <person name="Rollins M."/>
            <person name="Thuy-Boun P.S."/>
        </authorList>
    </citation>
    <scope>NUCLEOTIDE SEQUENCE [LARGE SCALE GENOMIC DNA]</scope>
    <source>
        <strain evidence="1">F_SG_1</strain>
        <tissue evidence="1">Salivary glands</tissue>
    </source>
</reference>
<dbReference type="AlphaFoldDB" id="A0AAQ4EF41"/>
<evidence type="ECO:0000313" key="2">
    <source>
        <dbReference type="Proteomes" id="UP001321473"/>
    </source>
</evidence>
<comment type="caution">
    <text evidence="1">The sequence shown here is derived from an EMBL/GenBank/DDBJ whole genome shotgun (WGS) entry which is preliminary data.</text>
</comment>
<evidence type="ECO:0000313" key="1">
    <source>
        <dbReference type="EMBL" id="KAK8773258.1"/>
    </source>
</evidence>
<organism evidence="1 2">
    <name type="scientific">Amblyomma americanum</name>
    <name type="common">Lone star tick</name>
    <dbReference type="NCBI Taxonomy" id="6943"/>
    <lineage>
        <taxon>Eukaryota</taxon>
        <taxon>Metazoa</taxon>
        <taxon>Ecdysozoa</taxon>
        <taxon>Arthropoda</taxon>
        <taxon>Chelicerata</taxon>
        <taxon>Arachnida</taxon>
        <taxon>Acari</taxon>
        <taxon>Parasitiformes</taxon>
        <taxon>Ixodida</taxon>
        <taxon>Ixodoidea</taxon>
        <taxon>Ixodidae</taxon>
        <taxon>Amblyomminae</taxon>
        <taxon>Amblyomma</taxon>
    </lineage>
</organism>
<accession>A0AAQ4EF41</accession>